<dbReference type="PRINTS" id="PR00385">
    <property type="entry name" value="P450"/>
</dbReference>
<comment type="cofactor">
    <cofactor evidence="1">
        <name>heme</name>
        <dbReference type="ChEBI" id="CHEBI:30413"/>
    </cofactor>
</comment>
<keyword evidence="3 9" id="KW-0349">Heme</keyword>
<dbReference type="FunFam" id="1.10.630.10:FF:000018">
    <property type="entry name" value="Cytochrome P450 monooxygenase"/>
    <property type="match status" value="1"/>
</dbReference>
<comment type="function">
    <text evidence="8">Cytochromes P450 are a group of heme-thiolate monooxygenases. They oxidize a variety of structurally unrelated compounds, including steroids, fatty acids, and xenobiotics.</text>
</comment>
<evidence type="ECO:0000313" key="10">
    <source>
        <dbReference type="EMBL" id="SFK19463.1"/>
    </source>
</evidence>
<dbReference type="GO" id="GO:0004497">
    <property type="term" value="F:monooxygenase activity"/>
    <property type="evidence" value="ECO:0007669"/>
    <property type="project" value="UniProtKB-KW"/>
</dbReference>
<dbReference type="RefSeq" id="WP_091679453.1">
    <property type="nucleotide sequence ID" value="NZ_FOSN01000003.1"/>
</dbReference>
<gene>
    <name evidence="10" type="ORF">SAMN05444581_103174</name>
</gene>
<dbReference type="GO" id="GO:0016705">
    <property type="term" value="F:oxidoreductase activity, acting on paired donors, with incorporation or reduction of molecular oxygen"/>
    <property type="evidence" value="ECO:0007669"/>
    <property type="project" value="InterPro"/>
</dbReference>
<dbReference type="PRINTS" id="PR00359">
    <property type="entry name" value="BP450"/>
</dbReference>
<dbReference type="CDD" id="cd20625">
    <property type="entry name" value="CYP164-like"/>
    <property type="match status" value="1"/>
</dbReference>
<sequence length="413" mass="45921">MTSGNLFADVIDPAARPDPYPIYARLRETPVARQDNGIYVVSTYDEIRALLLDSRLSSKVVPKPQHAKTGNLFKDWILNPLRAHIVHNHRSLVFRDPPEHDAMRRHILVQFTPARMQKIKIRIHEIVDELITKMQGRTRIDLVADFAYPLPVTVICELLGVPHEDEKKFHGWSTSLVAGLDPDLHLSQEAKQRIAVDNDAISSYLAALIRAKRRNPANDILSGLATHKDEKAGKLHRFDIISTAVTLLVAGHETTVNLIANGMLTLLRNPDVLAKLRADPALAPRLVDEILRFEPPAQFVKRKALEDIEIAGERIPRDAPVVLLLAAGNRDPKRFENPERFDPDRKNNQHFSFGAGLHFCIGAALAKSEAEAALTALAKRLIAPTLAADPPPYRAGAALRGPQHLYVDIKGVV</sequence>
<evidence type="ECO:0000256" key="1">
    <source>
        <dbReference type="ARBA" id="ARBA00001971"/>
    </source>
</evidence>
<keyword evidence="7 9" id="KW-0503">Monooxygenase</keyword>
<dbReference type="GO" id="GO:0005506">
    <property type="term" value="F:iron ion binding"/>
    <property type="evidence" value="ECO:0007669"/>
    <property type="project" value="InterPro"/>
</dbReference>
<protein>
    <submittedName>
        <fullName evidence="10">Cytochrome P450</fullName>
    </submittedName>
</protein>
<dbReference type="InterPro" id="IPR036396">
    <property type="entry name" value="Cyt_P450_sf"/>
</dbReference>
<evidence type="ECO:0000256" key="8">
    <source>
        <dbReference type="ARBA" id="ARBA00043906"/>
    </source>
</evidence>
<evidence type="ECO:0000256" key="3">
    <source>
        <dbReference type="ARBA" id="ARBA00022617"/>
    </source>
</evidence>
<evidence type="ECO:0000313" key="11">
    <source>
        <dbReference type="Proteomes" id="UP000198755"/>
    </source>
</evidence>
<evidence type="ECO:0000256" key="9">
    <source>
        <dbReference type="RuleBase" id="RU000461"/>
    </source>
</evidence>
<evidence type="ECO:0000256" key="5">
    <source>
        <dbReference type="ARBA" id="ARBA00023002"/>
    </source>
</evidence>
<reference evidence="10 11" key="1">
    <citation type="submission" date="2016-10" db="EMBL/GenBank/DDBJ databases">
        <authorList>
            <person name="de Groot N.N."/>
        </authorList>
    </citation>
    <scope>NUCLEOTIDE SEQUENCE [LARGE SCALE GENOMIC DNA]</scope>
    <source>
        <strain evidence="10 11">NE2</strain>
    </source>
</reference>
<dbReference type="GO" id="GO:0020037">
    <property type="term" value="F:heme binding"/>
    <property type="evidence" value="ECO:0007669"/>
    <property type="project" value="InterPro"/>
</dbReference>
<dbReference type="EMBL" id="FOSN01000003">
    <property type="protein sequence ID" value="SFK19463.1"/>
    <property type="molecule type" value="Genomic_DNA"/>
</dbReference>
<dbReference type="InterPro" id="IPR002397">
    <property type="entry name" value="Cyt_P450_B"/>
</dbReference>
<keyword evidence="4 9" id="KW-0479">Metal-binding</keyword>
<dbReference type="PANTHER" id="PTHR46696">
    <property type="entry name" value="P450, PUTATIVE (EUROFUNG)-RELATED"/>
    <property type="match status" value="1"/>
</dbReference>
<name>A0A1I3XIV3_9HYPH</name>
<dbReference type="AlphaFoldDB" id="A0A1I3XIV3"/>
<dbReference type="Gene3D" id="1.10.630.10">
    <property type="entry name" value="Cytochrome P450"/>
    <property type="match status" value="1"/>
</dbReference>
<dbReference type="InterPro" id="IPR001128">
    <property type="entry name" value="Cyt_P450"/>
</dbReference>
<proteinExistence type="inferred from homology"/>
<keyword evidence="11" id="KW-1185">Reference proteome</keyword>
<dbReference type="PROSITE" id="PS00086">
    <property type="entry name" value="CYTOCHROME_P450"/>
    <property type="match status" value="1"/>
</dbReference>
<comment type="similarity">
    <text evidence="2 9">Belongs to the cytochrome P450 family.</text>
</comment>
<dbReference type="Proteomes" id="UP000198755">
    <property type="component" value="Unassembled WGS sequence"/>
</dbReference>
<dbReference type="STRING" id="1612308.SAMN05444581_103174"/>
<dbReference type="Pfam" id="PF00067">
    <property type="entry name" value="p450"/>
    <property type="match status" value="1"/>
</dbReference>
<dbReference type="OrthoDB" id="9801155at2"/>
<evidence type="ECO:0000256" key="4">
    <source>
        <dbReference type="ARBA" id="ARBA00022723"/>
    </source>
</evidence>
<dbReference type="InterPro" id="IPR017972">
    <property type="entry name" value="Cyt_P450_CS"/>
</dbReference>
<dbReference type="PANTHER" id="PTHR46696:SF1">
    <property type="entry name" value="CYTOCHROME P450 YJIB-RELATED"/>
    <property type="match status" value="1"/>
</dbReference>
<keyword evidence="6 9" id="KW-0408">Iron</keyword>
<evidence type="ECO:0000256" key="6">
    <source>
        <dbReference type="ARBA" id="ARBA00023004"/>
    </source>
</evidence>
<evidence type="ECO:0000256" key="7">
    <source>
        <dbReference type="ARBA" id="ARBA00023033"/>
    </source>
</evidence>
<accession>A0A1I3XIV3</accession>
<keyword evidence="5 9" id="KW-0560">Oxidoreductase</keyword>
<organism evidence="10 11">
    <name type="scientific">Methylocapsa palsarum</name>
    <dbReference type="NCBI Taxonomy" id="1612308"/>
    <lineage>
        <taxon>Bacteria</taxon>
        <taxon>Pseudomonadati</taxon>
        <taxon>Pseudomonadota</taxon>
        <taxon>Alphaproteobacteria</taxon>
        <taxon>Hyphomicrobiales</taxon>
        <taxon>Beijerinckiaceae</taxon>
        <taxon>Methylocapsa</taxon>
    </lineage>
</organism>
<evidence type="ECO:0000256" key="2">
    <source>
        <dbReference type="ARBA" id="ARBA00010617"/>
    </source>
</evidence>
<dbReference type="SUPFAM" id="SSF48264">
    <property type="entry name" value="Cytochrome P450"/>
    <property type="match status" value="1"/>
</dbReference>